<sequence>SLITSQISATKTGVEGIIIADIDPVIEDFGETQTENEMKSNRCPCMECIVFGCVSTVESYYLNESWLLPLWRSSISMNHLAWGSCSVDYFEELEQIGEGTYEDVFNNDLCGTISMMGHLEALLLK</sequence>
<evidence type="ECO:0000313" key="1">
    <source>
        <dbReference type="EMBL" id="KAF9599596.1"/>
    </source>
</evidence>
<reference evidence="1 2" key="1">
    <citation type="submission" date="2020-10" db="EMBL/GenBank/DDBJ databases">
        <title>The Coptis chinensis genome and diversification of protoberbering-type alkaloids.</title>
        <authorList>
            <person name="Wang B."/>
            <person name="Shu S."/>
            <person name="Song C."/>
            <person name="Liu Y."/>
        </authorList>
    </citation>
    <scope>NUCLEOTIDE SEQUENCE [LARGE SCALE GENOMIC DNA]</scope>
    <source>
        <strain evidence="1">HL-2020</strain>
        <tissue evidence="1">Leaf</tissue>
    </source>
</reference>
<keyword evidence="2" id="KW-1185">Reference proteome</keyword>
<proteinExistence type="predicted"/>
<organism evidence="1 2">
    <name type="scientific">Coptis chinensis</name>
    <dbReference type="NCBI Taxonomy" id="261450"/>
    <lineage>
        <taxon>Eukaryota</taxon>
        <taxon>Viridiplantae</taxon>
        <taxon>Streptophyta</taxon>
        <taxon>Embryophyta</taxon>
        <taxon>Tracheophyta</taxon>
        <taxon>Spermatophyta</taxon>
        <taxon>Magnoliopsida</taxon>
        <taxon>Ranunculales</taxon>
        <taxon>Ranunculaceae</taxon>
        <taxon>Coptidoideae</taxon>
        <taxon>Coptis</taxon>
    </lineage>
</organism>
<accession>A0A835HH44</accession>
<dbReference type="AlphaFoldDB" id="A0A835HH44"/>
<comment type="caution">
    <text evidence="1">The sequence shown here is derived from an EMBL/GenBank/DDBJ whole genome shotgun (WGS) entry which is preliminary data.</text>
</comment>
<dbReference type="EMBL" id="JADFTS010000006">
    <property type="protein sequence ID" value="KAF9599596.1"/>
    <property type="molecule type" value="Genomic_DNA"/>
</dbReference>
<feature type="non-terminal residue" evidence="1">
    <location>
        <position position="1"/>
    </location>
</feature>
<evidence type="ECO:0000313" key="2">
    <source>
        <dbReference type="Proteomes" id="UP000631114"/>
    </source>
</evidence>
<feature type="non-terminal residue" evidence="1">
    <location>
        <position position="125"/>
    </location>
</feature>
<dbReference type="Proteomes" id="UP000631114">
    <property type="component" value="Unassembled WGS sequence"/>
</dbReference>
<name>A0A835HH44_9MAGN</name>
<protein>
    <submittedName>
        <fullName evidence="1">Uncharacterized protein</fullName>
    </submittedName>
</protein>
<gene>
    <name evidence="1" type="ORF">IFM89_001092</name>
</gene>